<dbReference type="SUPFAM" id="SSF100939">
    <property type="entry name" value="SPOC domain-like"/>
    <property type="match status" value="1"/>
</dbReference>
<keyword evidence="7 15" id="KW-0378">Hydrolase</keyword>
<keyword evidence="9 15" id="KW-0067">ATP-binding</keyword>
<dbReference type="GO" id="GO:0003690">
    <property type="term" value="F:double-stranded DNA binding"/>
    <property type="evidence" value="ECO:0007669"/>
    <property type="project" value="TreeGrafter"/>
</dbReference>
<keyword evidence="19" id="KW-1185">Reference proteome</keyword>
<feature type="domain" description="VWFA" evidence="17">
    <location>
        <begin position="7"/>
        <end position="164"/>
    </location>
</feature>
<dbReference type="InterPro" id="IPR006164">
    <property type="entry name" value="DNA_bd_Ku70/Ku80"/>
</dbReference>
<dbReference type="Pfam" id="PF02735">
    <property type="entry name" value="Ku"/>
    <property type="match status" value="1"/>
</dbReference>
<keyword evidence="13 15" id="KW-0234">DNA repair</keyword>
<sequence>MAANKEAIAIVLDVGPSMNNAPPGEETPLQTAVDAIKMIIQRKMFSESKDEVSLVLFGTPDTDNPLADGDSYENVTISRPLGVVDFDFLQQVQNDITPSNTSADFVDALVVALDHLVNATQGKKGFAMKRLILLSDLGGEFGDDQIEGIISGIKNSGTELNVIGPDINLDGDEDDDDSQRPGPSGAANGHQKARTPQQKAGEGMLKRILEEVEGECYSFSEALPALSHFQMRQVRPTPWKVQLEITSNIRIPVCSYIKIKDFKVKSFKKVYAKDEDAEIDNLRTYHKNDEEETEVDKEDIVEGHRYGTTLVPMSEDDKLNMKYKAEKCLKALGFTDAQNIKRHHFMGDNTHYVVADKDDETAVVALSALINALYETNMAVVVRKVYSAATAPKLGCLLPHIKSSYECLIYVELPFREDIRQYTFGSLPLKQDTEANKKYRPTDAQLDAINDLINETDLSQAVEDEDGEKTEALKPKLIFNPYFQRLYQCLQHRALEPHEPLPELSPMIANSLNPPQEVSAKCEAQCEKLKNLFKLEKVKKEDRKTGENMFKQKEEDEPSAKKIKMDDDLGGGLADITKAEVTEVGTVTPVDDFISLINQKDADKFEEASGQMQNRVEQLVTDSFGPQFYGKALDCLKALRQQSIKKSEPTLYNNFMKKFKDFLIEKGRRDFWEMIVDDKQALITKTESEDSSVSLGEAKDFIAEKVEAVKAESQPPAAGDDAEDLLDQI</sequence>
<protein>
    <recommendedName>
        <fullName evidence="15">ATP-dependent DNA helicase II subunit 2</fullName>
        <ecNumber evidence="15">3.6.4.12</ecNumber>
    </recommendedName>
</protein>
<comment type="subcellular location">
    <subcellularLocation>
        <location evidence="2">Chromosome</location>
    </subcellularLocation>
    <subcellularLocation>
        <location evidence="1 15">Nucleus</location>
    </subcellularLocation>
</comment>
<evidence type="ECO:0000259" key="17">
    <source>
        <dbReference type="PROSITE" id="PS50234"/>
    </source>
</evidence>
<feature type="region of interest" description="Disordered" evidence="16">
    <location>
        <begin position="710"/>
        <end position="729"/>
    </location>
</feature>
<dbReference type="PANTHER" id="PTHR12604:SF4">
    <property type="entry name" value="X-RAY REPAIR CROSS-COMPLEMENTING PROTEIN 5"/>
    <property type="match status" value="1"/>
</dbReference>
<dbReference type="GO" id="GO:0000723">
    <property type="term" value="P:telomere maintenance"/>
    <property type="evidence" value="ECO:0007669"/>
    <property type="project" value="InterPro"/>
</dbReference>
<dbReference type="InterPro" id="IPR036494">
    <property type="entry name" value="Ku_C_sf"/>
</dbReference>
<dbReference type="SMART" id="SM00559">
    <property type="entry name" value="Ku78"/>
    <property type="match status" value="1"/>
</dbReference>
<dbReference type="GO" id="GO:0006303">
    <property type="term" value="P:double-strand break repair via nonhomologous end joining"/>
    <property type="evidence" value="ECO:0007669"/>
    <property type="project" value="InterPro"/>
</dbReference>
<keyword evidence="10" id="KW-0832">Ubl conjugation</keyword>
<evidence type="ECO:0000256" key="8">
    <source>
        <dbReference type="ARBA" id="ARBA00022806"/>
    </source>
</evidence>
<comment type="function">
    <text evidence="15">Single-stranded DNA-dependent ATP-dependent helicase.</text>
</comment>
<dbReference type="GO" id="GO:0016787">
    <property type="term" value="F:hydrolase activity"/>
    <property type="evidence" value="ECO:0007669"/>
    <property type="project" value="UniProtKB-KW"/>
</dbReference>
<keyword evidence="8 15" id="KW-0347">Helicase</keyword>
<evidence type="ECO:0000256" key="11">
    <source>
        <dbReference type="ARBA" id="ARBA00023125"/>
    </source>
</evidence>
<comment type="similarity">
    <text evidence="3 15">Belongs to the ku80 family.</text>
</comment>
<dbReference type="GO" id="GO:0003678">
    <property type="term" value="F:DNA helicase activity"/>
    <property type="evidence" value="ECO:0007669"/>
    <property type="project" value="UniProtKB-EC"/>
</dbReference>
<dbReference type="GO" id="GO:0005524">
    <property type="term" value="F:ATP binding"/>
    <property type="evidence" value="ECO:0007669"/>
    <property type="project" value="UniProtKB-UniRule"/>
</dbReference>
<keyword evidence="12 15" id="KW-0233">DNA recombination</keyword>
<evidence type="ECO:0000256" key="15">
    <source>
        <dbReference type="PIRNR" id="PIRNR016570"/>
    </source>
</evidence>
<dbReference type="InterPro" id="IPR016194">
    <property type="entry name" value="SPOC-like_C_dom_sf"/>
</dbReference>
<evidence type="ECO:0000256" key="16">
    <source>
        <dbReference type="SAM" id="MobiDB-lite"/>
    </source>
</evidence>
<evidence type="ECO:0000256" key="5">
    <source>
        <dbReference type="ARBA" id="ARBA00022741"/>
    </source>
</evidence>
<dbReference type="InterPro" id="IPR005160">
    <property type="entry name" value="Ku_C"/>
</dbReference>
<dbReference type="SUPFAM" id="SSF101420">
    <property type="entry name" value="C-terminal domain of Ku80"/>
    <property type="match status" value="1"/>
</dbReference>
<dbReference type="FunFam" id="3.40.50.410:FF:000200">
    <property type="entry name" value="ATP-dependent DNA helicase II subunit 2"/>
    <property type="match status" value="1"/>
</dbReference>
<dbReference type="GO" id="GO:0006310">
    <property type="term" value="P:DNA recombination"/>
    <property type="evidence" value="ECO:0007669"/>
    <property type="project" value="UniProtKB-KW"/>
</dbReference>
<feature type="region of interest" description="Disordered" evidence="16">
    <location>
        <begin position="164"/>
        <end position="201"/>
    </location>
</feature>
<dbReference type="OMA" id="WAMQYVW"/>
<dbReference type="InterPro" id="IPR014893">
    <property type="entry name" value="Ku_PK_bind"/>
</dbReference>
<evidence type="ECO:0000313" key="18">
    <source>
        <dbReference type="EnsemblMetazoa" id="G3893.2:cds"/>
    </source>
</evidence>
<dbReference type="PIRSF" id="PIRSF016570">
    <property type="entry name" value="Ku80"/>
    <property type="match status" value="1"/>
</dbReference>
<dbReference type="EnsemblMetazoa" id="G3893.2">
    <property type="protein sequence ID" value="G3893.2:cds"/>
    <property type="gene ID" value="G3893"/>
</dbReference>
<dbReference type="CDD" id="cd00873">
    <property type="entry name" value="KU80"/>
    <property type="match status" value="1"/>
</dbReference>
<dbReference type="Pfam" id="PF08785">
    <property type="entry name" value="Ku_PK_bind"/>
    <property type="match status" value="1"/>
</dbReference>
<feature type="compositionally biased region" description="Acidic residues" evidence="16">
    <location>
        <begin position="720"/>
        <end position="729"/>
    </location>
</feature>
<organism evidence="18 19">
    <name type="scientific">Magallana gigas</name>
    <name type="common">Pacific oyster</name>
    <name type="synonym">Crassostrea gigas</name>
    <dbReference type="NCBI Taxonomy" id="29159"/>
    <lineage>
        <taxon>Eukaryota</taxon>
        <taxon>Metazoa</taxon>
        <taxon>Spiralia</taxon>
        <taxon>Lophotrochozoa</taxon>
        <taxon>Mollusca</taxon>
        <taxon>Bivalvia</taxon>
        <taxon>Autobranchia</taxon>
        <taxon>Pteriomorphia</taxon>
        <taxon>Ostreida</taxon>
        <taxon>Ostreoidea</taxon>
        <taxon>Ostreidae</taxon>
        <taxon>Magallana</taxon>
    </lineage>
</organism>
<dbReference type="Gene3D" id="1.10.1600.10">
    <property type="match status" value="1"/>
</dbReference>
<dbReference type="Gene3D" id="1.25.40.240">
    <property type="entry name" value="Ku, C-terminal domain"/>
    <property type="match status" value="1"/>
</dbReference>
<comment type="catalytic activity">
    <reaction evidence="15">
        <text>ATP + H2O = ADP + phosphate + H(+)</text>
        <dbReference type="Rhea" id="RHEA:13065"/>
        <dbReference type="ChEBI" id="CHEBI:15377"/>
        <dbReference type="ChEBI" id="CHEBI:15378"/>
        <dbReference type="ChEBI" id="CHEBI:30616"/>
        <dbReference type="ChEBI" id="CHEBI:43474"/>
        <dbReference type="ChEBI" id="CHEBI:456216"/>
        <dbReference type="EC" id="3.6.4.12"/>
    </reaction>
</comment>
<evidence type="ECO:0000256" key="2">
    <source>
        <dbReference type="ARBA" id="ARBA00004286"/>
    </source>
</evidence>
<feature type="region of interest" description="Disordered" evidence="16">
    <location>
        <begin position="543"/>
        <end position="566"/>
    </location>
</feature>
<dbReference type="Gene3D" id="3.40.50.410">
    <property type="entry name" value="von Willebrand factor, type A domain"/>
    <property type="match status" value="1"/>
</dbReference>
<accession>A0A8W8N1C4</accession>
<dbReference type="InterPro" id="IPR002035">
    <property type="entry name" value="VWF_A"/>
</dbReference>
<dbReference type="GO" id="GO:0043564">
    <property type="term" value="C:Ku70:Ku80 complex"/>
    <property type="evidence" value="ECO:0007669"/>
    <property type="project" value="InterPro"/>
</dbReference>
<dbReference type="EnsemblMetazoa" id="G3893.4">
    <property type="protein sequence ID" value="G3893.4:cds"/>
    <property type="gene ID" value="G3893"/>
</dbReference>
<dbReference type="GO" id="GO:0042162">
    <property type="term" value="F:telomeric DNA binding"/>
    <property type="evidence" value="ECO:0007669"/>
    <property type="project" value="InterPro"/>
</dbReference>
<dbReference type="SUPFAM" id="SSF53300">
    <property type="entry name" value="vWA-like"/>
    <property type="match status" value="1"/>
</dbReference>
<proteinExistence type="inferred from homology"/>
<evidence type="ECO:0000256" key="1">
    <source>
        <dbReference type="ARBA" id="ARBA00004123"/>
    </source>
</evidence>
<keyword evidence="11 15" id="KW-0238">DNA-binding</keyword>
<dbReference type="GO" id="GO:0005737">
    <property type="term" value="C:cytoplasm"/>
    <property type="evidence" value="ECO:0007669"/>
    <property type="project" value="UniProtKB-ARBA"/>
</dbReference>
<evidence type="ECO:0000256" key="14">
    <source>
        <dbReference type="ARBA" id="ARBA00023242"/>
    </source>
</evidence>
<dbReference type="Gene3D" id="2.40.290.10">
    <property type="match status" value="1"/>
</dbReference>
<dbReference type="Pfam" id="PF03730">
    <property type="entry name" value="Ku_C"/>
    <property type="match status" value="1"/>
</dbReference>
<evidence type="ECO:0000256" key="6">
    <source>
        <dbReference type="ARBA" id="ARBA00022763"/>
    </source>
</evidence>
<dbReference type="EC" id="3.6.4.12" evidence="15"/>
<dbReference type="PANTHER" id="PTHR12604">
    <property type="entry name" value="KU AUTOANTIGEN DNA HELICASE"/>
    <property type="match status" value="1"/>
</dbReference>
<dbReference type="PROSITE" id="PS50234">
    <property type="entry name" value="VWFA"/>
    <property type="match status" value="1"/>
</dbReference>
<keyword evidence="14 15" id="KW-0539">Nucleus</keyword>
<dbReference type="FunFam" id="2.40.290.10:FF:000005">
    <property type="entry name" value="X-ray repair cross-complementing protein 5"/>
    <property type="match status" value="1"/>
</dbReference>
<dbReference type="GO" id="GO:0003684">
    <property type="term" value="F:damaged DNA binding"/>
    <property type="evidence" value="ECO:0007669"/>
    <property type="project" value="InterPro"/>
</dbReference>
<dbReference type="InterPro" id="IPR036465">
    <property type="entry name" value="vWFA_dom_sf"/>
</dbReference>
<evidence type="ECO:0000256" key="12">
    <source>
        <dbReference type="ARBA" id="ARBA00023172"/>
    </source>
</evidence>
<evidence type="ECO:0000256" key="13">
    <source>
        <dbReference type="ARBA" id="ARBA00023204"/>
    </source>
</evidence>
<keyword evidence="4" id="KW-0158">Chromosome</keyword>
<keyword evidence="5 15" id="KW-0547">Nucleotide-binding</keyword>
<evidence type="ECO:0000256" key="7">
    <source>
        <dbReference type="ARBA" id="ARBA00022801"/>
    </source>
</evidence>
<evidence type="ECO:0000256" key="10">
    <source>
        <dbReference type="ARBA" id="ARBA00022843"/>
    </source>
</evidence>
<reference evidence="18" key="1">
    <citation type="submission" date="2022-08" db="UniProtKB">
        <authorList>
            <consortium name="EnsemblMetazoa"/>
        </authorList>
    </citation>
    <scope>IDENTIFICATION</scope>
    <source>
        <strain evidence="18">05x7-T-G4-1.051#20</strain>
    </source>
</reference>
<dbReference type="InterPro" id="IPR024193">
    <property type="entry name" value="Ku80"/>
</dbReference>
<dbReference type="InterPro" id="IPR005161">
    <property type="entry name" value="Ku_N"/>
</dbReference>
<keyword evidence="6 15" id="KW-0227">DNA damage</keyword>
<evidence type="ECO:0000313" key="19">
    <source>
        <dbReference type="Proteomes" id="UP000005408"/>
    </source>
</evidence>
<evidence type="ECO:0000256" key="9">
    <source>
        <dbReference type="ARBA" id="ARBA00022840"/>
    </source>
</evidence>
<evidence type="ECO:0000256" key="3">
    <source>
        <dbReference type="ARBA" id="ARBA00007726"/>
    </source>
</evidence>
<dbReference type="AlphaFoldDB" id="A0A8W8N1C4"/>
<dbReference type="FunFam" id="1.25.40.240:FF:000001">
    <property type="entry name" value="X-ray repair cross-complementing protein 5"/>
    <property type="match status" value="1"/>
</dbReference>
<dbReference type="GO" id="GO:0005694">
    <property type="term" value="C:chromosome"/>
    <property type="evidence" value="ECO:0007669"/>
    <property type="project" value="UniProtKB-SubCell"/>
</dbReference>
<dbReference type="Proteomes" id="UP000005408">
    <property type="component" value="Unassembled WGS sequence"/>
</dbReference>
<dbReference type="FunFam" id="1.10.1600.10:FF:000002">
    <property type="entry name" value="X-ray repair cross-complementing protein 5"/>
    <property type="match status" value="1"/>
</dbReference>
<dbReference type="Pfam" id="PF03731">
    <property type="entry name" value="Ku_N"/>
    <property type="match status" value="1"/>
</dbReference>
<evidence type="ECO:0000256" key="4">
    <source>
        <dbReference type="ARBA" id="ARBA00022454"/>
    </source>
</evidence>
<dbReference type="OrthoDB" id="30826at2759"/>
<name>A0A8W8N1C4_MAGGI</name>